<dbReference type="EMBL" id="HAAD01002175">
    <property type="protein sequence ID" value="CDG68407.1"/>
    <property type="molecule type" value="mRNA"/>
</dbReference>
<dbReference type="CDD" id="cd17681">
    <property type="entry name" value="RUN_RUFY1_like"/>
    <property type="match status" value="1"/>
</dbReference>
<dbReference type="InterPro" id="IPR011011">
    <property type="entry name" value="Znf_FYVE_PHD"/>
</dbReference>
<keyword evidence="4 6" id="KW-0175">Coiled coil</keyword>
<dbReference type="OrthoDB" id="8436363at2759"/>
<gene>
    <name evidence="9" type="primary">RUFY2</name>
</gene>
<feature type="coiled-coil region" evidence="6">
    <location>
        <begin position="512"/>
        <end position="563"/>
    </location>
</feature>
<proteinExistence type="evidence at transcript level"/>
<evidence type="ECO:0000256" key="6">
    <source>
        <dbReference type="SAM" id="Coils"/>
    </source>
</evidence>
<dbReference type="SMART" id="SM00593">
    <property type="entry name" value="RUN"/>
    <property type="match status" value="1"/>
</dbReference>
<dbReference type="GO" id="GO:0008270">
    <property type="term" value="F:zinc ion binding"/>
    <property type="evidence" value="ECO:0007669"/>
    <property type="project" value="UniProtKB-KW"/>
</dbReference>
<feature type="domain" description="FYVE-type" evidence="7">
    <location>
        <begin position="589"/>
        <end position="647"/>
    </location>
</feature>
<keyword evidence="3" id="KW-0862">Zinc</keyword>
<evidence type="ECO:0000256" key="1">
    <source>
        <dbReference type="ARBA" id="ARBA00022723"/>
    </source>
</evidence>
<feature type="domain" description="RUN" evidence="8">
    <location>
        <begin position="78"/>
        <end position="210"/>
    </location>
</feature>
<dbReference type="Gene3D" id="3.30.40.10">
    <property type="entry name" value="Zinc/RING finger domain, C3HC4 (zinc finger)"/>
    <property type="match status" value="1"/>
</dbReference>
<accession>T2M8W3</accession>
<dbReference type="AlphaFoldDB" id="T2M8W3"/>
<keyword evidence="1" id="KW-0479">Metal-binding</keyword>
<dbReference type="Pfam" id="PF02759">
    <property type="entry name" value="RUN"/>
    <property type="match status" value="1"/>
</dbReference>
<evidence type="ECO:0000259" key="7">
    <source>
        <dbReference type="PROSITE" id="PS50178"/>
    </source>
</evidence>
<evidence type="ECO:0000256" key="4">
    <source>
        <dbReference type="ARBA" id="ARBA00023054"/>
    </source>
</evidence>
<evidence type="ECO:0000256" key="2">
    <source>
        <dbReference type="ARBA" id="ARBA00022771"/>
    </source>
</evidence>
<dbReference type="PANTHER" id="PTHR45956:SF6">
    <property type="entry name" value="RUN DOMAIN-CONTAINING PROTEIN"/>
    <property type="match status" value="1"/>
</dbReference>
<name>T2M8W3_HYDVU</name>
<feature type="non-terminal residue" evidence="9">
    <location>
        <position position="1"/>
    </location>
</feature>
<dbReference type="PROSITE" id="PS50826">
    <property type="entry name" value="RUN"/>
    <property type="match status" value="1"/>
</dbReference>
<protein>
    <submittedName>
        <fullName evidence="9">RUN and FYVE domain-containing protein 2</fullName>
    </submittedName>
</protein>
<dbReference type="InterPro" id="IPR000306">
    <property type="entry name" value="Znf_FYVE"/>
</dbReference>
<evidence type="ECO:0000313" key="9">
    <source>
        <dbReference type="EMBL" id="CDG68407.1"/>
    </source>
</evidence>
<dbReference type="Gene3D" id="1.20.58.900">
    <property type="match status" value="1"/>
</dbReference>
<dbReference type="CDD" id="cd15721">
    <property type="entry name" value="FYVE_RUFY1_like"/>
    <property type="match status" value="1"/>
</dbReference>
<dbReference type="GO" id="GO:0005737">
    <property type="term" value="C:cytoplasm"/>
    <property type="evidence" value="ECO:0007669"/>
    <property type="project" value="TreeGrafter"/>
</dbReference>
<dbReference type="InterPro" id="IPR013083">
    <property type="entry name" value="Znf_RING/FYVE/PHD"/>
</dbReference>
<dbReference type="PANTHER" id="PTHR45956">
    <property type="entry name" value="RUN AND FYVE DOMAIN-CONTAINING PROTEIN 2-LIKE PROTEIN"/>
    <property type="match status" value="1"/>
</dbReference>
<reference evidence="9" key="1">
    <citation type="journal article" date="2013" name="Genome Biol. Evol.">
        <title>Punctuated emergences of genetic and phenotypic innovations in eumetazoan, bilaterian, euteleostome, and hominidae ancestors.</title>
        <authorList>
            <person name="Wenger Y."/>
            <person name="Galliot B."/>
        </authorList>
    </citation>
    <scope>NUCLEOTIDE SEQUENCE</scope>
    <source>
        <tissue evidence="9">Whole animals</tissue>
    </source>
</reference>
<sequence length="655" mass="76037">NVCFLIYKKRMADEDYDSIVVTDTGGGSKKAGSFSSWPTELSERKWQIERSNLLNIAKICVKTLIESSLSAKTGRVLTDDFSPLLHFFVIIEHILRHGMKAKRSLLGGRKEFISVLEVLENKIPFLQDILLNIKNLSNVKSNLGRTRAWIRFALMQKVFAEQLSRIVEERPILSEWYEDYSMILSDEMLVISGLLVGLNVIDCNFDLKSTDLDMQNSVIDISIYLRDGNYLEKSVDNKGLDSTDGPKLDVILDQKAYLEQINKTLNKHWPSVCMLQFNLEIDLLKNQLLASIAERDKYKYDYEKLLLDHNQTIKLSYTALVITTKIKQTDLENECKKTVTSDFDVERETHQQSRAGLNEMYLKVQADLDRVTLEKKELEIMMNDHIAMNKEKMLAMELLEKDINDKQEIITSLRRQLEDIKKINLEMHKKWQTSETLLKKNESEYASLEMKLNNSISQVKEMEKNLSEVEQIKKQEEEKVLNNNAKFQNERQILQTDLKIEREWRIGLQSEIENNIKKLQKLEYELNQLTETVKENESMKKKLLESEKTCAELETALEEMGKKLNMSHSQVDEMRELQIAMKDKLWQEDKDANECQLCIQQFSLSKRKHHCRNCGGIFCHSCSDNTLALKSSAKPVRVCDTCYEALLSRCTPKPN</sequence>
<dbReference type="InterPro" id="IPR047335">
    <property type="entry name" value="RUFY1-3"/>
</dbReference>
<dbReference type="SMART" id="SM00064">
    <property type="entry name" value="FYVE"/>
    <property type="match status" value="1"/>
</dbReference>
<dbReference type="FunFam" id="1.20.58.900:FF:000011">
    <property type="entry name" value="Uncharacterized protein, isoform B"/>
    <property type="match status" value="1"/>
</dbReference>
<evidence type="ECO:0000256" key="5">
    <source>
        <dbReference type="PROSITE-ProRule" id="PRU00091"/>
    </source>
</evidence>
<keyword evidence="2 5" id="KW-0863">Zinc-finger</keyword>
<dbReference type="InterPro" id="IPR004012">
    <property type="entry name" value="Run_dom"/>
</dbReference>
<dbReference type="InterPro" id="IPR017455">
    <property type="entry name" value="Znf_FYVE-rel"/>
</dbReference>
<dbReference type="SUPFAM" id="SSF57903">
    <property type="entry name" value="FYVE/PHD zinc finger"/>
    <property type="match status" value="1"/>
</dbReference>
<dbReference type="SUPFAM" id="SSF140741">
    <property type="entry name" value="RUN domain-like"/>
    <property type="match status" value="1"/>
</dbReference>
<dbReference type="Pfam" id="PF01363">
    <property type="entry name" value="FYVE"/>
    <property type="match status" value="1"/>
</dbReference>
<evidence type="ECO:0000259" key="8">
    <source>
        <dbReference type="PROSITE" id="PS50826"/>
    </source>
</evidence>
<dbReference type="InterPro" id="IPR037213">
    <property type="entry name" value="Run_dom_sf"/>
</dbReference>
<dbReference type="PROSITE" id="PS50178">
    <property type="entry name" value="ZF_FYVE"/>
    <property type="match status" value="1"/>
</dbReference>
<feature type="coiled-coil region" evidence="6">
    <location>
        <begin position="396"/>
        <end position="479"/>
    </location>
</feature>
<evidence type="ECO:0000256" key="3">
    <source>
        <dbReference type="ARBA" id="ARBA00022833"/>
    </source>
</evidence>
<organism evidence="9">
    <name type="scientific">Hydra vulgaris</name>
    <name type="common">Hydra</name>
    <name type="synonym">Hydra attenuata</name>
    <dbReference type="NCBI Taxonomy" id="6087"/>
    <lineage>
        <taxon>Eukaryota</taxon>
        <taxon>Metazoa</taxon>
        <taxon>Cnidaria</taxon>
        <taxon>Hydrozoa</taxon>
        <taxon>Hydroidolina</taxon>
        <taxon>Anthoathecata</taxon>
        <taxon>Aplanulata</taxon>
        <taxon>Hydridae</taxon>
        <taxon>Hydra</taxon>
    </lineage>
</organism>